<dbReference type="EMBL" id="SUMF01000001">
    <property type="protein sequence ID" value="TJZ79147.1"/>
    <property type="molecule type" value="Genomic_DNA"/>
</dbReference>
<protein>
    <submittedName>
        <fullName evidence="1">Uncharacterized protein</fullName>
    </submittedName>
</protein>
<organism evidence="1 2">
    <name type="scientific">Chitiniphilus eburneus</name>
    <dbReference type="NCBI Taxonomy" id="2571148"/>
    <lineage>
        <taxon>Bacteria</taxon>
        <taxon>Pseudomonadati</taxon>
        <taxon>Pseudomonadota</taxon>
        <taxon>Betaproteobacteria</taxon>
        <taxon>Neisseriales</taxon>
        <taxon>Chitinibacteraceae</taxon>
        <taxon>Chitiniphilus</taxon>
    </lineage>
</organism>
<dbReference type="RefSeq" id="WP_136771661.1">
    <property type="nucleotide sequence ID" value="NZ_CP156074.1"/>
</dbReference>
<evidence type="ECO:0000313" key="2">
    <source>
        <dbReference type="Proteomes" id="UP000310016"/>
    </source>
</evidence>
<dbReference type="AlphaFoldDB" id="A0A4U0QCK3"/>
<dbReference type="Proteomes" id="UP000310016">
    <property type="component" value="Unassembled WGS sequence"/>
</dbReference>
<reference evidence="1 2" key="1">
    <citation type="submission" date="2019-04" db="EMBL/GenBank/DDBJ databases">
        <title>Chitiniphilus eburnea sp. nov., a novel chitinolytic bacterium isolated from aquaculture sludge.</title>
        <authorList>
            <person name="Sheng M."/>
        </authorList>
    </citation>
    <scope>NUCLEOTIDE SEQUENCE [LARGE SCALE GENOMIC DNA]</scope>
    <source>
        <strain evidence="1 2">HX-2-15</strain>
    </source>
</reference>
<gene>
    <name evidence="1" type="ORF">FAZ21_02355</name>
</gene>
<dbReference type="OrthoDB" id="8589642at2"/>
<proteinExistence type="predicted"/>
<keyword evidence="2" id="KW-1185">Reference proteome</keyword>
<accession>A0A4U0QCK3</accession>
<sequence length="132" mass="14945">MLWNMLKRLKRGPVRVQEENALLAPTELLPATRARQEAKATHPLSQSLLYRIKRDALAIVADMNRGVAMPDCALLARQLAFVQKELIQAAYHDESLPREQRQALARYHALNIRQGIGERRDRPMRGVSPGGD</sequence>
<comment type="caution">
    <text evidence="1">The sequence shown here is derived from an EMBL/GenBank/DDBJ whole genome shotgun (WGS) entry which is preliminary data.</text>
</comment>
<name>A0A4U0QCK3_9NEIS</name>
<evidence type="ECO:0000313" key="1">
    <source>
        <dbReference type="EMBL" id="TJZ79147.1"/>
    </source>
</evidence>